<dbReference type="SUPFAM" id="SSF52129">
    <property type="entry name" value="Caspase-like"/>
    <property type="match status" value="1"/>
</dbReference>
<dbReference type="PANTHER" id="PTHR11102">
    <property type="entry name" value="SEL-1-LIKE PROTEIN"/>
    <property type="match status" value="1"/>
</dbReference>
<sequence>MLLRLAILLLAVLLGQPAFAERKAALLIGNATYAAPATVLKNPPNDIIAMKATFEGAGFDVTVLQNAGRAAMSAALATFEQKVAGADIGLIYYSGHGIEVNGDNFLIPVDAKLASDRDVKYETILLDDLLHALAGATKLKLVLLDACRDNPFLTSMKRLSTRGIPTRGLARADTAESNMLIGYATGPGEVALDGDGAMSPYATALARHLVTPGLEIEAALRAVAKDVFDATGGKQRPFKTGSLFETVMLGEGFAPDASGAVGNNDPCRDAAAHWAEIREGKNKAMFEDHVRLFPTCAFANIARQRMADLAPVVTVREATGETECDRLAAAENDPFKLASTKGVDFYKIDSARAIPACQDAMRENPQEKRFFYQLGRSLDQAGRFAEALAEYRKAADLGNHQAMRNLAILYENGEGTAQDYVEAMRWFRKSADLGNGLAMNNVGLFYRNGKGVPEDFALAQEWYRKSADAGIPVAMQNIGDLFDLGLGTAQDFKQSLAWYEKAAAAGHAPAMTNVGWAYEMGRGVERDDTEAMRWYQKAAAGGDAQAMNNIGLFYEHGRATKRNYAEAMRWFRRAADTGHAGAMTNIGWAFDAAHGVKRDDKQALEWYRKAADGGDAQAMNNLGTFYQNGRAVKKDEKEALRWYLKAAEKNNSYGAHNLAALLEQSEPAEAGRWMETALRLGHADSLQQMQENSREWSLSFRKELQQRLSNAGVYSGDVDGRFGPSTIEAIQAVFGKG</sequence>
<dbReference type="RefSeq" id="WP_256115198.1">
    <property type="nucleotide sequence ID" value="NZ_WHSB02000001.1"/>
</dbReference>
<dbReference type="InterPro" id="IPR050767">
    <property type="entry name" value="Sel1_AlgK"/>
</dbReference>
<reference evidence="4" key="1">
    <citation type="submission" date="2021-07" db="EMBL/GenBank/DDBJ databases">
        <title>Shinella sp. nov., a novel member of the genus Shinella from water.</title>
        <authorList>
            <person name="Deng Y."/>
        </authorList>
    </citation>
    <scope>NUCLEOTIDE SEQUENCE</scope>
    <source>
        <strain evidence="4">CPCC 100929</strain>
    </source>
</reference>
<accession>A0ABT1R1U4</accession>
<dbReference type="InterPro" id="IPR011990">
    <property type="entry name" value="TPR-like_helical_dom_sf"/>
</dbReference>
<dbReference type="InterPro" id="IPR011600">
    <property type="entry name" value="Pept_C14_caspase"/>
</dbReference>
<dbReference type="Pfam" id="PF00656">
    <property type="entry name" value="Peptidase_C14"/>
    <property type="match status" value="1"/>
</dbReference>
<dbReference type="Proteomes" id="UP000996601">
    <property type="component" value="Unassembled WGS sequence"/>
</dbReference>
<evidence type="ECO:0000313" key="5">
    <source>
        <dbReference type="Proteomes" id="UP000996601"/>
    </source>
</evidence>
<feature type="chain" id="PRO_5046506403" evidence="2">
    <location>
        <begin position="21"/>
        <end position="737"/>
    </location>
</feature>
<dbReference type="Pfam" id="PF08238">
    <property type="entry name" value="Sel1"/>
    <property type="match status" value="7"/>
</dbReference>
<dbReference type="Gene3D" id="3.40.50.1460">
    <property type="match status" value="1"/>
</dbReference>
<dbReference type="SUPFAM" id="SSF47090">
    <property type="entry name" value="PGBD-like"/>
    <property type="match status" value="1"/>
</dbReference>
<dbReference type="SUPFAM" id="SSF81901">
    <property type="entry name" value="HCP-like"/>
    <property type="match status" value="2"/>
</dbReference>
<dbReference type="PROSITE" id="PS50005">
    <property type="entry name" value="TPR"/>
    <property type="match status" value="1"/>
</dbReference>
<keyword evidence="2" id="KW-0732">Signal</keyword>
<dbReference type="InterPro" id="IPR006597">
    <property type="entry name" value="Sel1-like"/>
</dbReference>
<dbReference type="PANTHER" id="PTHR11102:SF160">
    <property type="entry name" value="ERAD-ASSOCIATED E3 UBIQUITIN-PROTEIN LIGASE COMPONENT HRD3"/>
    <property type="match status" value="1"/>
</dbReference>
<name>A0ABT1R1U4_9HYPH</name>
<feature type="domain" description="Caspase family p20" evidence="3">
    <location>
        <begin position="21"/>
        <end position="151"/>
    </location>
</feature>
<evidence type="ECO:0000256" key="1">
    <source>
        <dbReference type="PROSITE-ProRule" id="PRU00339"/>
    </source>
</evidence>
<dbReference type="InterPro" id="IPR001309">
    <property type="entry name" value="Pept_C14_p20"/>
</dbReference>
<dbReference type="Pfam" id="PF01471">
    <property type="entry name" value="PG_binding_1"/>
    <property type="match status" value="1"/>
</dbReference>
<keyword evidence="5" id="KW-1185">Reference proteome</keyword>
<evidence type="ECO:0000313" key="4">
    <source>
        <dbReference type="EMBL" id="MCQ4629096.1"/>
    </source>
</evidence>
<dbReference type="InterPro" id="IPR029030">
    <property type="entry name" value="Caspase-like_dom_sf"/>
</dbReference>
<dbReference type="InterPro" id="IPR036365">
    <property type="entry name" value="PGBD-like_sf"/>
</dbReference>
<dbReference type="Gene3D" id="1.10.101.10">
    <property type="entry name" value="PGBD-like superfamily/PGBD"/>
    <property type="match status" value="1"/>
</dbReference>
<dbReference type="Gene3D" id="1.25.40.10">
    <property type="entry name" value="Tetratricopeptide repeat domain"/>
    <property type="match status" value="1"/>
</dbReference>
<feature type="signal peptide" evidence="2">
    <location>
        <begin position="1"/>
        <end position="20"/>
    </location>
</feature>
<comment type="caution">
    <text evidence="4">The sequence shown here is derived from an EMBL/GenBank/DDBJ whole genome shotgun (WGS) entry which is preliminary data.</text>
</comment>
<protein>
    <submittedName>
        <fullName evidence="4">SEL1-like repeat protein</fullName>
    </submittedName>
</protein>
<evidence type="ECO:0000259" key="3">
    <source>
        <dbReference type="PROSITE" id="PS50208"/>
    </source>
</evidence>
<proteinExistence type="predicted"/>
<feature type="repeat" description="TPR" evidence="1">
    <location>
        <begin position="368"/>
        <end position="401"/>
    </location>
</feature>
<dbReference type="InterPro" id="IPR002477">
    <property type="entry name" value="Peptidoglycan-bd-like"/>
</dbReference>
<dbReference type="InterPro" id="IPR036366">
    <property type="entry name" value="PGBDSf"/>
</dbReference>
<dbReference type="SMART" id="SM00671">
    <property type="entry name" value="SEL1"/>
    <property type="match status" value="8"/>
</dbReference>
<dbReference type="EMBL" id="WHSB02000001">
    <property type="protein sequence ID" value="MCQ4629096.1"/>
    <property type="molecule type" value="Genomic_DNA"/>
</dbReference>
<dbReference type="PROSITE" id="PS50208">
    <property type="entry name" value="CASPASE_P20"/>
    <property type="match status" value="1"/>
</dbReference>
<organism evidence="4 5">
    <name type="scientific">Shinella lacus</name>
    <dbReference type="NCBI Taxonomy" id="2654216"/>
    <lineage>
        <taxon>Bacteria</taxon>
        <taxon>Pseudomonadati</taxon>
        <taxon>Pseudomonadota</taxon>
        <taxon>Alphaproteobacteria</taxon>
        <taxon>Hyphomicrobiales</taxon>
        <taxon>Rhizobiaceae</taxon>
        <taxon>Shinella</taxon>
    </lineage>
</organism>
<keyword evidence="1" id="KW-0802">TPR repeat</keyword>
<gene>
    <name evidence="4" type="ORF">GB927_003550</name>
</gene>
<evidence type="ECO:0000256" key="2">
    <source>
        <dbReference type="SAM" id="SignalP"/>
    </source>
</evidence>
<dbReference type="InterPro" id="IPR019734">
    <property type="entry name" value="TPR_rpt"/>
</dbReference>